<accession>A0A5J5EQP1</accession>
<dbReference type="AlphaFoldDB" id="A0A5J5EQP1"/>
<keyword evidence="5" id="KW-1185">Reference proteome</keyword>
<dbReference type="InterPro" id="IPR021006">
    <property type="entry name" value="Hda2/3"/>
</dbReference>
<name>A0A5J5EQP1_9PEZI</name>
<dbReference type="PROSITE" id="PS50013">
    <property type="entry name" value="CHROMO_2"/>
    <property type="match status" value="1"/>
</dbReference>
<evidence type="ECO:0000256" key="2">
    <source>
        <dbReference type="SAM" id="MobiDB-lite"/>
    </source>
</evidence>
<reference evidence="4 5" key="1">
    <citation type="submission" date="2019-09" db="EMBL/GenBank/DDBJ databases">
        <title>Draft genome of the ectomycorrhizal ascomycete Sphaerosporella brunnea.</title>
        <authorList>
            <consortium name="DOE Joint Genome Institute"/>
            <person name="Benucci G.M."/>
            <person name="Marozzi G."/>
            <person name="Antonielli L."/>
            <person name="Sanchez S."/>
            <person name="Marco P."/>
            <person name="Wang X."/>
            <person name="Falini L.B."/>
            <person name="Barry K."/>
            <person name="Haridas S."/>
            <person name="Lipzen A."/>
            <person name="Labutti K."/>
            <person name="Grigoriev I.V."/>
            <person name="Murat C."/>
            <person name="Martin F."/>
            <person name="Albertini E."/>
            <person name="Donnini D."/>
            <person name="Bonito G."/>
        </authorList>
    </citation>
    <scope>NUCLEOTIDE SEQUENCE [LARGE SCALE GENOMIC DNA]</scope>
    <source>
        <strain evidence="4 5">Sb_GMNB300</strain>
    </source>
</reference>
<dbReference type="EMBL" id="VXIS01000150">
    <property type="protein sequence ID" value="KAA8900738.1"/>
    <property type="molecule type" value="Genomic_DNA"/>
</dbReference>
<feature type="compositionally biased region" description="Polar residues" evidence="2">
    <location>
        <begin position="905"/>
        <end position="917"/>
    </location>
</feature>
<comment type="caution">
    <text evidence="4">The sequence shown here is derived from an EMBL/GenBank/DDBJ whole genome shotgun (WGS) entry which is preliminary data.</text>
</comment>
<feature type="compositionally biased region" description="Basic and acidic residues" evidence="2">
    <location>
        <begin position="457"/>
        <end position="470"/>
    </location>
</feature>
<feature type="compositionally biased region" description="Basic residues" evidence="2">
    <location>
        <begin position="84"/>
        <end position="98"/>
    </location>
</feature>
<feature type="region of interest" description="Disordered" evidence="2">
    <location>
        <begin position="415"/>
        <end position="486"/>
    </location>
</feature>
<evidence type="ECO:0000259" key="3">
    <source>
        <dbReference type="PROSITE" id="PS50013"/>
    </source>
</evidence>
<evidence type="ECO:0000313" key="4">
    <source>
        <dbReference type="EMBL" id="KAA8900738.1"/>
    </source>
</evidence>
<dbReference type="InterPro" id="IPR038609">
    <property type="entry name" value="HDA1_su2/3_sf"/>
</dbReference>
<feature type="compositionally biased region" description="Polar residues" evidence="2">
    <location>
        <begin position="441"/>
        <end position="450"/>
    </location>
</feature>
<feature type="coiled-coil region" evidence="1">
    <location>
        <begin position="1138"/>
        <end position="1165"/>
    </location>
</feature>
<dbReference type="InterPro" id="IPR000953">
    <property type="entry name" value="Chromo/chromo_shadow_dom"/>
</dbReference>
<dbReference type="PANTHER" id="PTHR23159">
    <property type="entry name" value="CENTROSOMAL PROTEIN 2"/>
    <property type="match status" value="1"/>
</dbReference>
<protein>
    <submittedName>
        <fullName evidence="4">Class II histone deacetylase complex subunits 2 and 3-domain-containing protein</fullName>
    </submittedName>
</protein>
<evidence type="ECO:0000313" key="5">
    <source>
        <dbReference type="Proteomes" id="UP000326924"/>
    </source>
</evidence>
<feature type="compositionally biased region" description="Pro residues" evidence="2">
    <location>
        <begin position="430"/>
        <end position="439"/>
    </location>
</feature>
<dbReference type="Pfam" id="PF11496">
    <property type="entry name" value="HDA2-3"/>
    <property type="match status" value="1"/>
</dbReference>
<feature type="compositionally biased region" description="Low complexity" evidence="2">
    <location>
        <begin position="472"/>
        <end position="484"/>
    </location>
</feature>
<dbReference type="OrthoDB" id="3647690at2759"/>
<dbReference type="Gene3D" id="3.40.50.12360">
    <property type="match status" value="1"/>
</dbReference>
<proteinExistence type="predicted"/>
<feature type="compositionally biased region" description="Acidic residues" evidence="2">
    <location>
        <begin position="146"/>
        <end position="159"/>
    </location>
</feature>
<gene>
    <name evidence="4" type="ORF">FN846DRAFT_134006</name>
</gene>
<feature type="compositionally biased region" description="Basic and acidic residues" evidence="2">
    <location>
        <begin position="1"/>
        <end position="10"/>
    </location>
</feature>
<organism evidence="4 5">
    <name type="scientific">Sphaerosporella brunnea</name>
    <dbReference type="NCBI Taxonomy" id="1250544"/>
    <lineage>
        <taxon>Eukaryota</taxon>
        <taxon>Fungi</taxon>
        <taxon>Dikarya</taxon>
        <taxon>Ascomycota</taxon>
        <taxon>Pezizomycotina</taxon>
        <taxon>Pezizomycetes</taxon>
        <taxon>Pezizales</taxon>
        <taxon>Pyronemataceae</taxon>
        <taxon>Sphaerosporella</taxon>
    </lineage>
</organism>
<feature type="compositionally biased region" description="Polar residues" evidence="2">
    <location>
        <begin position="212"/>
        <end position="229"/>
    </location>
</feature>
<feature type="region of interest" description="Disordered" evidence="2">
    <location>
        <begin position="840"/>
        <end position="951"/>
    </location>
</feature>
<feature type="region of interest" description="Disordered" evidence="2">
    <location>
        <begin position="1171"/>
        <end position="1200"/>
    </location>
</feature>
<feature type="domain" description="Chromo" evidence="3">
    <location>
        <begin position="33"/>
        <end position="91"/>
    </location>
</feature>
<feature type="compositionally biased region" description="Acidic residues" evidence="2">
    <location>
        <begin position="919"/>
        <end position="942"/>
    </location>
</feature>
<keyword evidence="1" id="KW-0175">Coiled coil</keyword>
<dbReference type="InParanoid" id="A0A5J5EQP1"/>
<feature type="coiled-coil region" evidence="1">
    <location>
        <begin position="989"/>
        <end position="1114"/>
    </location>
</feature>
<dbReference type="Proteomes" id="UP000326924">
    <property type="component" value="Unassembled WGS sequence"/>
</dbReference>
<feature type="compositionally biased region" description="Basic residues" evidence="2">
    <location>
        <begin position="168"/>
        <end position="178"/>
    </location>
</feature>
<sequence>MRFGSRHSDEGTEEEDFLGNDKSSSASCQGEWFEIQAIIGEKSSRYKVNWKGLDPATGEPWKPEWVSKSLVTEDAIREWEDKKRQRKKKPKRKGKWSRRTLQTPEPEGLEEPLFAIVIRRSEGFRPSEYARFDPGDISIAPCSQGDFEDCSSDSSDIGDDSAFFTKFPHLRGRLRRRDSPRVIPDSQPNDHDLPTSSFLQQDDTPPPPSYLETISQSTQKSVRRTQSQLGLVEVAVQTSPPRREDLDEYFLEQDIPPDKQQPQEREEEFAEQADNLGFEETFDLDYPDRRSESPCPFRRLSLPRQTGSDQGTPRAEARDEQYLTPGQEVAQKQTPGDEDHQAIAVEETLEKPSGAAYTEAGVKQLSSREDEAIKAYQSIAAVVQRRRARRRQITTTIKLECWFGRDPIPQLVSPELLSSSPPDSILPYPGQYPPFPPPETQKMSHTSSLSLPARPGSLREKMEARKREMEEALANRSSASRSSSIAPQIGATLTRESLPNITQRSDTAEAPNAAPRMAQGRRISNISSSAFGPPILGAMEYAICLPLGHESINDGISQEEVYRQEILKKHADIDVFLSLGEKAAQDVQRSAFDLLRSAALIATHPHLVYSVAALGVSDEKQAEYHVLMSSKFRFLRDLFAVIKEENIKIAIVAENGKLIDMLEIFFRGIKIAHKRLDKLSVLEPISEDDVEGMAQVFIVPSKSRSGVVASQCHVVIAMDSTFDPQTPEVTEIRQNVFQPTKLAPVLRIVAANTIEHALLCVSPSFAQRLYVCVEAMKALRDIAGVVDPAYQAQIGSTAHTVGRWIARRSEGELKISAMPEIPLFESAEFAQRQDLQVEHIDNGEKRKRQDSLMGSQASKDAEAKKRRLIEEASTSTEPARPLGEGDTTQVSSTTPSPASPSSTAGNQMSLPTSNGAEPNQEDDDQEAPMDLDDNETESEPEPELAYVSARPVIPTVHLDDRPLEGFSHAELVDMLKQRNEELEGWMASQARLQTRFEELQQALREYKAKNRDHERSVKSANTRRDRALADVEKLQEQKATLNTQIHDAMQLLKTTNPELSALVTENAELKQKLEQATNKLSYAEKEAEFVREQYQNASKAMYDVRKEFDDLQQQNVILQRKADERVVTLRAMANQQAIQARDQQIEELIARNKEMEQRCAKLMTREGAYTFNKRGSVPRRVGSPAQSRGSSPSVASRRAG</sequence>
<feature type="region of interest" description="Disordered" evidence="2">
    <location>
        <begin position="132"/>
        <end position="338"/>
    </location>
</feature>
<feature type="compositionally biased region" description="Basic and acidic residues" evidence="2">
    <location>
        <begin position="840"/>
        <end position="850"/>
    </location>
</feature>
<feature type="region of interest" description="Disordered" evidence="2">
    <location>
        <begin position="80"/>
        <end position="111"/>
    </location>
</feature>
<feature type="compositionally biased region" description="Low complexity" evidence="2">
    <location>
        <begin position="415"/>
        <end position="429"/>
    </location>
</feature>
<feature type="compositionally biased region" description="Polar residues" evidence="2">
    <location>
        <begin position="194"/>
        <end position="203"/>
    </location>
</feature>
<evidence type="ECO:0000256" key="1">
    <source>
        <dbReference type="SAM" id="Coils"/>
    </source>
</evidence>
<dbReference type="PANTHER" id="PTHR23159:SF31">
    <property type="entry name" value="CENTROSOME-ASSOCIATED PROTEIN CEP250 ISOFORM X1"/>
    <property type="match status" value="1"/>
</dbReference>
<feature type="compositionally biased region" description="Polar residues" evidence="2">
    <location>
        <begin position="1184"/>
        <end position="1194"/>
    </location>
</feature>
<dbReference type="GO" id="GO:0070823">
    <property type="term" value="C:HDA1 complex"/>
    <property type="evidence" value="ECO:0007669"/>
    <property type="project" value="InterPro"/>
</dbReference>
<feature type="region of interest" description="Disordered" evidence="2">
    <location>
        <begin position="1"/>
        <end position="26"/>
    </location>
</feature>
<feature type="compositionally biased region" description="Low complexity" evidence="2">
    <location>
        <begin position="891"/>
        <end position="904"/>
    </location>
</feature>